<dbReference type="PROSITE" id="PS51007">
    <property type="entry name" value="CYTC"/>
    <property type="match status" value="2"/>
</dbReference>
<keyword evidence="3 6" id="KW-0479">Metal-binding</keyword>
<feature type="domain" description="Cytochrome c" evidence="7">
    <location>
        <begin position="18"/>
        <end position="123"/>
    </location>
</feature>
<dbReference type="Pfam" id="PF00034">
    <property type="entry name" value="Cytochrom_C"/>
    <property type="match status" value="2"/>
</dbReference>
<reference evidence="8 9" key="1">
    <citation type="submission" date="2019-09" db="EMBL/GenBank/DDBJ databases">
        <authorList>
            <person name="Depoorter E."/>
        </authorList>
    </citation>
    <scope>NUCLEOTIDE SEQUENCE [LARGE SCALE GENOMIC DNA]</scope>
    <source>
        <strain evidence="8">R-18109</strain>
    </source>
</reference>
<dbReference type="InterPro" id="IPR009056">
    <property type="entry name" value="Cyt_c-like_dom"/>
</dbReference>
<evidence type="ECO:0000259" key="7">
    <source>
        <dbReference type="PROSITE" id="PS51007"/>
    </source>
</evidence>
<proteinExistence type="predicted"/>
<organism evidence="8 9">
    <name type="scientific">Burkholderia lata (strain ATCC 17760 / DSM 23089 / LMG 22485 / NCIMB 9086 / R18194 / 383)</name>
    <dbReference type="NCBI Taxonomy" id="482957"/>
    <lineage>
        <taxon>Bacteria</taxon>
        <taxon>Pseudomonadati</taxon>
        <taxon>Pseudomonadota</taxon>
        <taxon>Betaproteobacteria</taxon>
        <taxon>Burkholderiales</taxon>
        <taxon>Burkholderiaceae</taxon>
        <taxon>Burkholderia</taxon>
        <taxon>Burkholderia cepacia complex</taxon>
    </lineage>
</organism>
<evidence type="ECO:0000256" key="6">
    <source>
        <dbReference type="PROSITE-ProRule" id="PRU00433"/>
    </source>
</evidence>
<dbReference type="PRINTS" id="PR00605">
    <property type="entry name" value="CYTCHROMECIC"/>
</dbReference>
<evidence type="ECO:0000256" key="1">
    <source>
        <dbReference type="ARBA" id="ARBA00022448"/>
    </source>
</evidence>
<dbReference type="GO" id="GO:0005506">
    <property type="term" value="F:iron ion binding"/>
    <property type="evidence" value="ECO:0007669"/>
    <property type="project" value="InterPro"/>
</dbReference>
<dbReference type="GO" id="GO:0009055">
    <property type="term" value="F:electron transfer activity"/>
    <property type="evidence" value="ECO:0007669"/>
    <property type="project" value="InterPro"/>
</dbReference>
<protein>
    <submittedName>
        <fullName evidence="8">Cytochrome C</fullName>
    </submittedName>
</protein>
<dbReference type="Gene3D" id="1.10.760.10">
    <property type="entry name" value="Cytochrome c-like domain"/>
    <property type="match status" value="3"/>
</dbReference>
<dbReference type="PANTHER" id="PTHR33751:SF9">
    <property type="entry name" value="CYTOCHROME C4"/>
    <property type="match status" value="1"/>
</dbReference>
<evidence type="ECO:0000256" key="2">
    <source>
        <dbReference type="ARBA" id="ARBA00022617"/>
    </source>
</evidence>
<dbReference type="InterPro" id="IPR050597">
    <property type="entry name" value="Cytochrome_c_Oxidase_Subunit"/>
</dbReference>
<keyword evidence="2 6" id="KW-0349">Heme</keyword>
<accession>A0A6P2X221</accession>
<sequence>MKRAWIVGVVVVAAVSAAGVLFGRDLYGYYRFGKALDHEVDALKADAGPWPQPQETCFICHGPRGQSGNGGYPALSGQPAAYIEAQLRAFASDRRPDPYMGPLARGMDEQQMKLLAAYFARQAPVQNEKIRVDAALAARGMAVVQARSCVACHGAGLTGSERAPRLAGQGEAYLADQLVAFRAGKRHDETGAMNGVAAALSDEDIRAVAHYLASIAPTHAAAVAATAAAERAPRLANHDEADLVKQITAIKTGNRADPASAMHAAVARLSRDDIRAVAYYLANVSSGHEGGSVR</sequence>
<evidence type="ECO:0000313" key="8">
    <source>
        <dbReference type="EMBL" id="VWD03290.1"/>
    </source>
</evidence>
<keyword evidence="4" id="KW-0249">Electron transport</keyword>
<dbReference type="PANTHER" id="PTHR33751">
    <property type="entry name" value="CBB3-TYPE CYTOCHROME C OXIDASE SUBUNIT FIXP"/>
    <property type="match status" value="1"/>
</dbReference>
<dbReference type="SUPFAM" id="SSF46626">
    <property type="entry name" value="Cytochrome c"/>
    <property type="match status" value="3"/>
</dbReference>
<evidence type="ECO:0000256" key="4">
    <source>
        <dbReference type="ARBA" id="ARBA00022982"/>
    </source>
</evidence>
<dbReference type="AlphaFoldDB" id="A0A6P2X221"/>
<dbReference type="EMBL" id="CABVQH010000017">
    <property type="protein sequence ID" value="VWD03290.1"/>
    <property type="molecule type" value="Genomic_DNA"/>
</dbReference>
<evidence type="ECO:0000256" key="3">
    <source>
        <dbReference type="ARBA" id="ARBA00022723"/>
    </source>
</evidence>
<dbReference type="InterPro" id="IPR008168">
    <property type="entry name" value="Cyt_C_IC"/>
</dbReference>
<gene>
    <name evidence="8" type="ORF">BLA18109_04720</name>
</gene>
<dbReference type="Proteomes" id="UP000494260">
    <property type="component" value="Unassembled WGS sequence"/>
</dbReference>
<keyword evidence="1" id="KW-0813">Transport</keyword>
<evidence type="ECO:0000256" key="5">
    <source>
        <dbReference type="ARBA" id="ARBA00023004"/>
    </source>
</evidence>
<dbReference type="InterPro" id="IPR036909">
    <property type="entry name" value="Cyt_c-like_dom_sf"/>
</dbReference>
<evidence type="ECO:0000313" key="9">
    <source>
        <dbReference type="Proteomes" id="UP000494260"/>
    </source>
</evidence>
<dbReference type="GO" id="GO:0020037">
    <property type="term" value="F:heme binding"/>
    <property type="evidence" value="ECO:0007669"/>
    <property type="project" value="InterPro"/>
</dbReference>
<keyword evidence="5 6" id="KW-0408">Iron</keyword>
<name>A0A6P2X221_BURL3</name>
<feature type="domain" description="Cytochrome c" evidence="7">
    <location>
        <begin position="135"/>
        <end position="216"/>
    </location>
</feature>